<feature type="domain" description="Tyrosine specific protein phosphatases" evidence="3">
    <location>
        <begin position="77"/>
        <end position="144"/>
    </location>
</feature>
<dbReference type="FunFam" id="3.90.190.10:FF:000157">
    <property type="entry name" value="Protein-tyrosine phosphatase"/>
    <property type="match status" value="1"/>
</dbReference>
<dbReference type="EMBL" id="CP002051">
    <property type="protein sequence ID" value="ADI31939.1"/>
    <property type="molecule type" value="Genomic_DNA"/>
</dbReference>
<accession>D7D843</accession>
<organism evidence="4 5">
    <name type="scientific">Staphylothermus hellenicus (strain DSM 12710 / JCM 10830 / BK20S6-10-b1 / P8)</name>
    <dbReference type="NCBI Taxonomy" id="591019"/>
    <lineage>
        <taxon>Archaea</taxon>
        <taxon>Thermoproteota</taxon>
        <taxon>Thermoprotei</taxon>
        <taxon>Desulfurococcales</taxon>
        <taxon>Desulfurococcaceae</taxon>
        <taxon>Staphylothermus</taxon>
    </lineage>
</organism>
<dbReference type="SUPFAM" id="SSF52799">
    <property type="entry name" value="(Phosphotyrosine protein) phosphatases II"/>
    <property type="match status" value="1"/>
</dbReference>
<name>D7D843_STAHD</name>
<dbReference type="Proteomes" id="UP000002573">
    <property type="component" value="Chromosome"/>
</dbReference>
<evidence type="ECO:0000313" key="5">
    <source>
        <dbReference type="Proteomes" id="UP000002573"/>
    </source>
</evidence>
<gene>
    <name evidence="4" type="ordered locus">Shell_0826</name>
</gene>
<dbReference type="eggNOG" id="arCOG03413">
    <property type="taxonomic scope" value="Archaea"/>
</dbReference>
<dbReference type="PROSITE" id="PS50056">
    <property type="entry name" value="TYR_PHOSPHATASE_2"/>
    <property type="match status" value="1"/>
</dbReference>
<evidence type="ECO:0000259" key="3">
    <source>
        <dbReference type="PROSITE" id="PS50056"/>
    </source>
</evidence>
<keyword evidence="1" id="KW-0378">Hydrolase</keyword>
<keyword evidence="5" id="KW-1185">Reference proteome</keyword>
<evidence type="ECO:0000256" key="2">
    <source>
        <dbReference type="ARBA" id="ARBA00022912"/>
    </source>
</evidence>
<dbReference type="InterPro" id="IPR020422">
    <property type="entry name" value="TYR_PHOSPHATASE_DUAL_dom"/>
</dbReference>
<keyword evidence="2" id="KW-0904">Protein phosphatase</keyword>
<dbReference type="KEGG" id="shc:Shell_0826"/>
<dbReference type="PANTHER" id="PTHR46274:SF6">
    <property type="entry name" value="TYR_PHOSPHATASE_2 DOMAIN-CONTAINING PROTEIN"/>
    <property type="match status" value="1"/>
</dbReference>
<evidence type="ECO:0000256" key="1">
    <source>
        <dbReference type="ARBA" id="ARBA00022801"/>
    </source>
</evidence>
<dbReference type="GO" id="GO:0004721">
    <property type="term" value="F:phosphoprotein phosphatase activity"/>
    <property type="evidence" value="ECO:0007669"/>
    <property type="project" value="UniProtKB-KW"/>
</dbReference>
<dbReference type="SMART" id="SM00404">
    <property type="entry name" value="PTPc_motif"/>
    <property type="match status" value="1"/>
</dbReference>
<dbReference type="InterPro" id="IPR029021">
    <property type="entry name" value="Prot-tyrosine_phosphatase-like"/>
</dbReference>
<dbReference type="InterPro" id="IPR016130">
    <property type="entry name" value="Tyr_Pase_AS"/>
</dbReference>
<proteinExistence type="predicted"/>
<dbReference type="Pfam" id="PF00782">
    <property type="entry name" value="DSPc"/>
    <property type="match status" value="1"/>
</dbReference>
<protein>
    <submittedName>
        <fullName evidence="4">Dual specificity protein phosphatase</fullName>
    </submittedName>
</protein>
<dbReference type="InterPro" id="IPR000340">
    <property type="entry name" value="Dual-sp_phosphatase_cat-dom"/>
</dbReference>
<dbReference type="PANTHER" id="PTHR46274">
    <property type="entry name" value="PHOSPHATIDYLINOSITOL PHOSPHATASE"/>
    <property type="match status" value="1"/>
</dbReference>
<dbReference type="SMART" id="SM00195">
    <property type="entry name" value="DSPc"/>
    <property type="match status" value="1"/>
</dbReference>
<reference evidence="5" key="1">
    <citation type="submission" date="2010-05" db="EMBL/GenBank/DDBJ databases">
        <title>Complete sequence of Staphylothermus hellenicus DSM 12710.</title>
        <authorList>
            <consortium name="US DOE Joint Genome Institute"/>
            <person name="Lucas S."/>
            <person name="Copeland A."/>
            <person name="Lapidus A."/>
            <person name="Cheng J.-F."/>
            <person name="Bruce D."/>
            <person name="Goodwin L."/>
            <person name="Pitluck S."/>
            <person name="Davenport K."/>
            <person name="Detter J.C."/>
            <person name="Han C."/>
            <person name="Tapia R."/>
            <person name="Larimer F."/>
            <person name="Land M."/>
            <person name="Hauser L."/>
            <person name="Kyrpides N."/>
            <person name="Mikhailova N."/>
            <person name="Anderson I.J."/>
            <person name="Woyke T."/>
        </authorList>
    </citation>
    <scope>NUCLEOTIDE SEQUENCE [LARGE SCALE GENOMIC DNA]</scope>
    <source>
        <strain evidence="5">DSM 12710 / JCM 10830 / BK20S6-10-b1 / P8</strain>
    </source>
</reference>
<dbReference type="STRING" id="591019.Shell_0826"/>
<sequence length="328" mass="38075">MLVHLSYVWIVPNKLAQGPLPRINELENLSRVFDVFIVLIMPHEVPGGIDYYLSMLNSYGIEYVHVPTPDFHPLQLLELYYLSNYIEKQISSGRRVYVHCRGGVGRSGLVTASYLVYKGQDLIGAVKYLRERIPYALETIGQQRMLEDYYSLMKIIDKDHFRKLFNHFMKHGSKTMFKHSSKTAQLVIELADLFSLRIDKSMYKTLLASILHPIQDLSIVEKILKDTCINIDYCEKTVFSIMSALKNWATPRNREELLIFVSHMLDYTRDQRVVFTDTDMLGVKANLILYCDYDCTIIIDKLGDLLGKIREEIGKEIMVYQQSYMDSV</sequence>
<dbReference type="PROSITE" id="PS00383">
    <property type="entry name" value="TYR_PHOSPHATASE_1"/>
    <property type="match status" value="1"/>
</dbReference>
<dbReference type="InterPro" id="IPR000387">
    <property type="entry name" value="Tyr_Pase_dom"/>
</dbReference>
<reference evidence="4 5" key="2">
    <citation type="journal article" date="2011" name="Stand. Genomic Sci.">
        <title>Complete genome sequence of Staphylothermus hellenicus P8.</title>
        <authorList>
            <person name="Anderson I."/>
            <person name="Wirth R."/>
            <person name="Lucas S."/>
            <person name="Copeland A."/>
            <person name="Lapidus A."/>
            <person name="Cheng J.F."/>
            <person name="Goodwin L."/>
            <person name="Pitluck S."/>
            <person name="Davenport K."/>
            <person name="Detter J.C."/>
            <person name="Han C."/>
            <person name="Tapia R."/>
            <person name="Land M."/>
            <person name="Hauser L."/>
            <person name="Pati A."/>
            <person name="Mikhailova N."/>
            <person name="Woyke T."/>
            <person name="Klenk H.P."/>
            <person name="Kyrpides N."/>
            <person name="Ivanova N."/>
        </authorList>
    </citation>
    <scope>NUCLEOTIDE SEQUENCE [LARGE SCALE GENOMIC DNA]</scope>
    <source>
        <strain evidence="5">DSM 12710 / JCM 10830 / BK20S6-10-b1 / P8</strain>
    </source>
</reference>
<dbReference type="InterPro" id="IPR003595">
    <property type="entry name" value="Tyr_Pase_cat"/>
</dbReference>
<dbReference type="AlphaFoldDB" id="D7D843"/>
<evidence type="ECO:0000313" key="4">
    <source>
        <dbReference type="EMBL" id="ADI31939.1"/>
    </source>
</evidence>
<dbReference type="HOGENOM" id="CLU_989029_0_0_2"/>
<dbReference type="Gene3D" id="3.90.190.10">
    <property type="entry name" value="Protein tyrosine phosphatase superfamily"/>
    <property type="match status" value="1"/>
</dbReference>